<dbReference type="PROSITE" id="PS51257">
    <property type="entry name" value="PROKAR_LIPOPROTEIN"/>
    <property type="match status" value="1"/>
</dbReference>
<sequence>MKKLPIKLALVLTLMTAGCKDGFEELNKPWDKAVTAPVDQLYNGIVSTFVLGWQEQATYHSWIYPVTQQAIVTSASGYVMNNAASELWSNYYLCLGNFRLLEKKIEESPDKDKYRNLQAMAKTLMAYKTLKMTGFFGDMPYSEAGRAATEGYTKYRAKYDTQADIMKTAMTELKWAVDNFSTGADQISVGAAETFLKGDIDQWTRFANSLRLRCALNISGKDKTTAAAVVTECLAKPLLADGENIGIWPKSLGLTLGGRRWSFNAGFFHRMGTTMWSWMTTTDAKDGSGIIDPRCRIFFEPNNAGEWAPYPQNPTNTTPVEGGQPYNDVRLTSWATKGATNIYSPINYYFAQDQTTIPELMITAAEVHLLKAEAYVSGIGVTKNTTTAKDEYEKGVTASVNFWTKVAMDSPEWVVAKPAALPAPAVIAALLKAPKVAFDASTDEKALRQIYAQLWIDGFRQPWDVWTLKRRTGNMTPMSETNTAYYDANFAVYHRFTFPSSEPDYNNANWRAATGGTDVVGTKTWLEK</sequence>
<evidence type="ECO:0000313" key="1">
    <source>
        <dbReference type="EMBL" id="SDN04412.1"/>
    </source>
</evidence>
<evidence type="ECO:0000313" key="2">
    <source>
        <dbReference type="Proteomes" id="UP000198901"/>
    </source>
</evidence>
<dbReference type="Proteomes" id="UP000198901">
    <property type="component" value="Unassembled WGS sequence"/>
</dbReference>
<proteinExistence type="predicted"/>
<dbReference type="RefSeq" id="WP_093208816.1">
    <property type="nucleotide sequence ID" value="NZ_FNGS01000012.1"/>
</dbReference>
<keyword evidence="2" id="KW-1185">Reference proteome</keyword>
<dbReference type="EMBL" id="FNGS01000012">
    <property type="protein sequence ID" value="SDN04412.1"/>
    <property type="molecule type" value="Genomic_DNA"/>
</dbReference>
<dbReference type="OrthoDB" id="634495at2"/>
<dbReference type="Pfam" id="PF12771">
    <property type="entry name" value="SusD-like_2"/>
    <property type="match status" value="1"/>
</dbReference>
<reference evidence="1 2" key="1">
    <citation type="submission" date="2016-10" db="EMBL/GenBank/DDBJ databases">
        <authorList>
            <person name="de Groot N.N."/>
        </authorList>
    </citation>
    <scope>NUCLEOTIDE SEQUENCE [LARGE SCALE GENOMIC DNA]</scope>
    <source>
        <strain evidence="1 2">DSM 21668</strain>
    </source>
</reference>
<dbReference type="InterPro" id="IPR041662">
    <property type="entry name" value="SusD-like_2"/>
</dbReference>
<accession>A0A1G9Y5J3</accession>
<gene>
    <name evidence="1" type="ORF">SAMN04488090_4829</name>
</gene>
<dbReference type="STRING" id="563176.SAMN04488090_4829"/>
<dbReference type="AlphaFoldDB" id="A0A1G9Y5J3"/>
<organism evidence="1 2">
    <name type="scientific">Siphonobacter aquaeclarae</name>
    <dbReference type="NCBI Taxonomy" id="563176"/>
    <lineage>
        <taxon>Bacteria</taxon>
        <taxon>Pseudomonadati</taxon>
        <taxon>Bacteroidota</taxon>
        <taxon>Cytophagia</taxon>
        <taxon>Cytophagales</taxon>
        <taxon>Cytophagaceae</taxon>
        <taxon>Siphonobacter</taxon>
    </lineage>
</organism>
<name>A0A1G9Y5J3_9BACT</name>
<protein>
    <submittedName>
        <fullName evidence="1">Starch-binding associating with outer membrane</fullName>
    </submittedName>
</protein>
<dbReference type="Gene3D" id="1.25.40.390">
    <property type="match status" value="1"/>
</dbReference>
<dbReference type="InterPro" id="IPR011990">
    <property type="entry name" value="TPR-like_helical_dom_sf"/>
</dbReference>
<dbReference type="SUPFAM" id="SSF48452">
    <property type="entry name" value="TPR-like"/>
    <property type="match status" value="1"/>
</dbReference>